<sequence>MPPTIVLIRHAQAFHNVAHKFSHPPLTEKGEGQCSLLRENLLETFSNAVENPEDVAIIVSPMRRTLQTAMLSLDWLVERGVKIEGNADWQENSAKPSDTGSPISSVSPDFPKVNMSNVDALWPDKTSPAAERYAYSKKSILARGRRALEDLHKRPEKLIFVVSHSGFLRLGVVGYWFFNGDYRVFDFEAERGDEGELRVKQQDKTLSGGLGLSLTDPVALGHDLPEEDPEVDPSAKE</sequence>
<dbReference type="InterPro" id="IPR029033">
    <property type="entry name" value="His_PPase_superfam"/>
</dbReference>
<dbReference type="PANTHER" id="PTHR48100:SF24">
    <property type="entry name" value="PHOSPHOGLYCERATE MUTASE"/>
    <property type="match status" value="1"/>
</dbReference>
<comment type="caution">
    <text evidence="2">The sequence shown here is derived from an EMBL/GenBank/DDBJ whole genome shotgun (WGS) entry which is preliminary data.</text>
</comment>
<reference evidence="2" key="1">
    <citation type="submission" date="2018-03" db="EMBL/GenBank/DDBJ databases">
        <authorList>
            <person name="Guldener U."/>
        </authorList>
    </citation>
    <scope>NUCLEOTIDE SEQUENCE</scope>
</reference>
<evidence type="ECO:0000313" key="3">
    <source>
        <dbReference type="Proteomes" id="UP001187734"/>
    </source>
</evidence>
<dbReference type="Pfam" id="PF00300">
    <property type="entry name" value="His_Phos_1"/>
    <property type="match status" value="1"/>
</dbReference>
<dbReference type="InterPro" id="IPR050275">
    <property type="entry name" value="PGM_Phosphatase"/>
</dbReference>
<keyword evidence="3" id="KW-1185">Reference proteome</keyword>
<evidence type="ECO:0000256" key="1">
    <source>
        <dbReference type="SAM" id="MobiDB-lite"/>
    </source>
</evidence>
<gene>
    <name evidence="2" type="ORF">FTOL_01824</name>
</gene>
<dbReference type="AlphaFoldDB" id="A0AAE8M0M1"/>
<dbReference type="GO" id="GO:0016791">
    <property type="term" value="F:phosphatase activity"/>
    <property type="evidence" value="ECO:0007669"/>
    <property type="project" value="TreeGrafter"/>
</dbReference>
<organism evidence="2 3">
    <name type="scientific">Fusarium torulosum</name>
    <dbReference type="NCBI Taxonomy" id="33205"/>
    <lineage>
        <taxon>Eukaryota</taxon>
        <taxon>Fungi</taxon>
        <taxon>Dikarya</taxon>
        <taxon>Ascomycota</taxon>
        <taxon>Pezizomycotina</taxon>
        <taxon>Sordariomycetes</taxon>
        <taxon>Hypocreomycetidae</taxon>
        <taxon>Hypocreales</taxon>
        <taxon>Nectriaceae</taxon>
        <taxon>Fusarium</taxon>
    </lineage>
</organism>
<feature type="region of interest" description="Disordered" evidence="1">
    <location>
        <begin position="207"/>
        <end position="237"/>
    </location>
</feature>
<feature type="region of interest" description="Disordered" evidence="1">
    <location>
        <begin position="87"/>
        <end position="110"/>
    </location>
</feature>
<protein>
    <recommendedName>
        <fullName evidence="4">Phosphoglycerate mutase</fullName>
    </recommendedName>
</protein>
<dbReference type="GO" id="GO:0005737">
    <property type="term" value="C:cytoplasm"/>
    <property type="evidence" value="ECO:0007669"/>
    <property type="project" value="TreeGrafter"/>
</dbReference>
<dbReference type="CDD" id="cd07067">
    <property type="entry name" value="HP_PGM_like"/>
    <property type="match status" value="1"/>
</dbReference>
<feature type="compositionally biased region" description="Polar residues" evidence="1">
    <location>
        <begin position="89"/>
        <end position="107"/>
    </location>
</feature>
<dbReference type="Proteomes" id="UP001187734">
    <property type="component" value="Unassembled WGS sequence"/>
</dbReference>
<dbReference type="PANTHER" id="PTHR48100">
    <property type="entry name" value="BROAD-SPECIFICITY PHOSPHATASE YOR283W-RELATED"/>
    <property type="match status" value="1"/>
</dbReference>
<name>A0AAE8M0M1_9HYPO</name>
<proteinExistence type="predicted"/>
<dbReference type="EMBL" id="ONZP01000051">
    <property type="protein sequence ID" value="SPJ72096.1"/>
    <property type="molecule type" value="Genomic_DNA"/>
</dbReference>
<evidence type="ECO:0000313" key="2">
    <source>
        <dbReference type="EMBL" id="SPJ72096.1"/>
    </source>
</evidence>
<evidence type="ECO:0008006" key="4">
    <source>
        <dbReference type="Google" id="ProtNLM"/>
    </source>
</evidence>
<accession>A0AAE8M0M1</accession>
<dbReference type="SMART" id="SM00855">
    <property type="entry name" value="PGAM"/>
    <property type="match status" value="1"/>
</dbReference>
<dbReference type="InterPro" id="IPR013078">
    <property type="entry name" value="His_Pase_superF_clade-1"/>
</dbReference>
<dbReference type="Gene3D" id="3.40.50.1240">
    <property type="entry name" value="Phosphoglycerate mutase-like"/>
    <property type="match status" value="1"/>
</dbReference>
<dbReference type="SUPFAM" id="SSF53254">
    <property type="entry name" value="Phosphoglycerate mutase-like"/>
    <property type="match status" value="1"/>
</dbReference>